<name>A0ABS0SBI1_9HYPH</name>
<evidence type="ECO:0000313" key="2">
    <source>
        <dbReference type="Proteomes" id="UP000601789"/>
    </source>
</evidence>
<dbReference type="EMBL" id="JADGMQ010000002">
    <property type="protein sequence ID" value="MBI1620066.1"/>
    <property type="molecule type" value="Genomic_DNA"/>
</dbReference>
<accession>A0ABS0SBI1</accession>
<organism evidence="1 2">
    <name type="scientific">Aquamicrobium zhengzhouense</name>
    <dbReference type="NCBI Taxonomy" id="2781738"/>
    <lineage>
        <taxon>Bacteria</taxon>
        <taxon>Pseudomonadati</taxon>
        <taxon>Pseudomonadota</taxon>
        <taxon>Alphaproteobacteria</taxon>
        <taxon>Hyphomicrobiales</taxon>
        <taxon>Phyllobacteriaceae</taxon>
        <taxon>Aquamicrobium</taxon>
    </lineage>
</organism>
<protein>
    <submittedName>
        <fullName evidence="1">Uncharacterized protein</fullName>
    </submittedName>
</protein>
<keyword evidence="2" id="KW-1185">Reference proteome</keyword>
<gene>
    <name evidence="1" type="ORF">IOD40_05230</name>
</gene>
<comment type="caution">
    <text evidence="1">The sequence shown here is derived from an EMBL/GenBank/DDBJ whole genome shotgun (WGS) entry which is preliminary data.</text>
</comment>
<evidence type="ECO:0000313" key="1">
    <source>
        <dbReference type="EMBL" id="MBI1620066.1"/>
    </source>
</evidence>
<sequence>MTDAQVALVRKLRTEWPVGPGNSIACQIMSEAADEIETLSARYNRASLGTAEVEKRVKSLLQIQRGHQQEIEGLKRALDKRDAEIMALKAQVAGARDAALDEAAAALQMAVDDWRSSGNELPAKKIEDEIPGILALKSSAQSV</sequence>
<dbReference type="Proteomes" id="UP000601789">
    <property type="component" value="Unassembled WGS sequence"/>
</dbReference>
<reference evidence="1 2" key="1">
    <citation type="submission" date="2020-10" db="EMBL/GenBank/DDBJ databases">
        <title>Aquamicrobium zhengzhouensis sp. nov., a exopolysaccharide producing bacterium isolated from farmland soil.</title>
        <authorList>
            <person name="Wang X."/>
        </authorList>
    </citation>
    <scope>NUCLEOTIDE SEQUENCE [LARGE SCALE GENOMIC DNA]</scope>
    <source>
        <strain evidence="2">cd-1</strain>
    </source>
</reference>
<dbReference type="RefSeq" id="WP_198475015.1">
    <property type="nucleotide sequence ID" value="NZ_JADGMQ010000002.1"/>
</dbReference>
<proteinExistence type="predicted"/>